<name>A0A853IFD8_9GAMM</name>
<evidence type="ECO:0000256" key="8">
    <source>
        <dbReference type="RuleBase" id="RU004185"/>
    </source>
</evidence>
<evidence type="ECO:0000256" key="4">
    <source>
        <dbReference type="ARBA" id="ARBA00023239"/>
    </source>
</evidence>
<comment type="similarity">
    <text evidence="1 7 8">Belongs to the ferrochelatase family.</text>
</comment>
<proteinExistence type="inferred from homology"/>
<dbReference type="GO" id="GO:0006783">
    <property type="term" value="P:heme biosynthetic process"/>
    <property type="evidence" value="ECO:0007669"/>
    <property type="project" value="UniProtKB-UniRule"/>
</dbReference>
<evidence type="ECO:0000256" key="6">
    <source>
        <dbReference type="ARBA" id="ARBA00024536"/>
    </source>
</evidence>
<dbReference type="CDD" id="cd00419">
    <property type="entry name" value="Ferrochelatase_C"/>
    <property type="match status" value="1"/>
</dbReference>
<comment type="catalytic activity">
    <reaction evidence="7">
        <text>heme b + 2 H(+) = protoporphyrin IX + Fe(2+)</text>
        <dbReference type="Rhea" id="RHEA:22584"/>
        <dbReference type="ChEBI" id="CHEBI:15378"/>
        <dbReference type="ChEBI" id="CHEBI:29033"/>
        <dbReference type="ChEBI" id="CHEBI:57306"/>
        <dbReference type="ChEBI" id="CHEBI:60344"/>
        <dbReference type="EC" id="4.98.1.1"/>
    </reaction>
</comment>
<dbReference type="GO" id="GO:0005737">
    <property type="term" value="C:cytoplasm"/>
    <property type="evidence" value="ECO:0007669"/>
    <property type="project" value="UniProtKB-SubCell"/>
</dbReference>
<comment type="caution">
    <text evidence="9">The sequence shown here is derived from an EMBL/GenBank/DDBJ whole genome shotgun (WGS) entry which is preliminary data.</text>
</comment>
<dbReference type="SUPFAM" id="SSF53800">
    <property type="entry name" value="Chelatase"/>
    <property type="match status" value="1"/>
</dbReference>
<keyword evidence="3 7" id="KW-0350">Heme biosynthesis</keyword>
<keyword evidence="5 7" id="KW-0627">Porphyrin biosynthesis</keyword>
<organism evidence="9 10">
    <name type="scientific">Spartinivicinus marinus</name>
    <dbReference type="NCBI Taxonomy" id="2994442"/>
    <lineage>
        <taxon>Bacteria</taxon>
        <taxon>Pseudomonadati</taxon>
        <taxon>Pseudomonadota</taxon>
        <taxon>Gammaproteobacteria</taxon>
        <taxon>Oceanospirillales</taxon>
        <taxon>Zooshikellaceae</taxon>
        <taxon>Spartinivicinus</taxon>
    </lineage>
</organism>
<keyword evidence="7" id="KW-0479">Metal-binding</keyword>
<keyword evidence="10" id="KW-1185">Reference proteome</keyword>
<reference evidence="9 10" key="1">
    <citation type="submission" date="2020-07" db="EMBL/GenBank/DDBJ databases">
        <title>Endozoicomonas sp. nov., isolated from sediment.</title>
        <authorList>
            <person name="Gu T."/>
        </authorList>
    </citation>
    <scope>NUCLEOTIDE SEQUENCE [LARGE SCALE GENOMIC DNA]</scope>
    <source>
        <strain evidence="9 10">SM1973</strain>
    </source>
</reference>
<dbReference type="InterPro" id="IPR033644">
    <property type="entry name" value="Ferrochelatase_C"/>
</dbReference>
<evidence type="ECO:0000256" key="5">
    <source>
        <dbReference type="ARBA" id="ARBA00023244"/>
    </source>
</evidence>
<dbReference type="PANTHER" id="PTHR11108:SF1">
    <property type="entry name" value="FERROCHELATASE, MITOCHONDRIAL"/>
    <property type="match status" value="1"/>
</dbReference>
<dbReference type="InterPro" id="IPR033659">
    <property type="entry name" value="Ferrochelatase_N"/>
</dbReference>
<keyword evidence="4 7" id="KW-0456">Lyase</keyword>
<dbReference type="HAMAP" id="MF_00323">
    <property type="entry name" value="Ferrochelatase"/>
    <property type="match status" value="1"/>
</dbReference>
<evidence type="ECO:0000256" key="7">
    <source>
        <dbReference type="HAMAP-Rule" id="MF_00323"/>
    </source>
</evidence>
<dbReference type="Gene3D" id="3.40.50.1400">
    <property type="match status" value="2"/>
</dbReference>
<dbReference type="GO" id="GO:0004325">
    <property type="term" value="F:ferrochelatase activity"/>
    <property type="evidence" value="ECO:0007669"/>
    <property type="project" value="UniProtKB-UniRule"/>
</dbReference>
<dbReference type="InterPro" id="IPR001015">
    <property type="entry name" value="Ferrochelatase"/>
</dbReference>
<comment type="subcellular location">
    <subcellularLocation>
        <location evidence="7">Cytoplasm</location>
    </subcellularLocation>
</comment>
<dbReference type="CDD" id="cd03411">
    <property type="entry name" value="Ferrochelatase_N"/>
    <property type="match status" value="1"/>
</dbReference>
<keyword evidence="2 7" id="KW-0408">Iron</keyword>
<dbReference type="UniPathway" id="UPA00252">
    <property type="reaction ID" value="UER00325"/>
</dbReference>
<dbReference type="EMBL" id="JACCKB010000011">
    <property type="protein sequence ID" value="NYZ66216.1"/>
    <property type="molecule type" value="Genomic_DNA"/>
</dbReference>
<comment type="catalytic activity">
    <reaction evidence="6">
        <text>Fe-coproporphyrin III + 2 H(+) = coproporphyrin III + Fe(2+)</text>
        <dbReference type="Rhea" id="RHEA:49572"/>
        <dbReference type="ChEBI" id="CHEBI:15378"/>
        <dbReference type="ChEBI" id="CHEBI:29033"/>
        <dbReference type="ChEBI" id="CHEBI:68438"/>
        <dbReference type="ChEBI" id="CHEBI:131725"/>
        <dbReference type="EC" id="4.99.1.9"/>
    </reaction>
    <physiologicalReaction direction="right-to-left" evidence="6">
        <dbReference type="Rhea" id="RHEA:49574"/>
    </physiologicalReaction>
</comment>
<dbReference type="GO" id="GO:0046872">
    <property type="term" value="F:metal ion binding"/>
    <property type="evidence" value="ECO:0007669"/>
    <property type="project" value="UniProtKB-KW"/>
</dbReference>
<dbReference type="PANTHER" id="PTHR11108">
    <property type="entry name" value="FERROCHELATASE"/>
    <property type="match status" value="1"/>
</dbReference>
<evidence type="ECO:0000256" key="2">
    <source>
        <dbReference type="ARBA" id="ARBA00023004"/>
    </source>
</evidence>
<dbReference type="NCBIfam" id="TIGR00109">
    <property type="entry name" value="hemH"/>
    <property type="match status" value="1"/>
</dbReference>
<sequence>MISQAVLLVNLGSPDSPQEKDVRQYLKQFLMDPYVVDLPGWLRWLIVNCLVLPSRPKQSAEAYQSIWWPDGSPLVVLTQRLTDKLTKEVDCPVHFAMRYGEPAMEKEILQLAKTGIEELLLVPLYPHYAMSTVKTCIEEARRVLAKHHLSLKVRLHPVFFGHEQYISALEEVTKPYIEKPFDHLLFSYHGLPERHLRKDDPTGSYCLSKPDCCQQPHQAHQTCYRAQVYKTAELLTNKLGLKEEQYSVAFQSRLGRDKWLTPYTSERLVELAQQGVKRLLVICPSFVADCLETLEEIGMQGKEAFIEAGGESLTLVPCLNDDAEWVGVLTDWLKQSWDHYPQLDKM</sequence>
<evidence type="ECO:0000256" key="3">
    <source>
        <dbReference type="ARBA" id="ARBA00023133"/>
    </source>
</evidence>
<comment type="function">
    <text evidence="7">Catalyzes the ferrous insertion into protoporphyrin IX.</text>
</comment>
<comment type="pathway">
    <text evidence="7">Porphyrin-containing compound metabolism; protoheme biosynthesis; protoheme from protoporphyrin-IX: step 1/1.</text>
</comment>
<evidence type="ECO:0000256" key="1">
    <source>
        <dbReference type="ARBA" id="ARBA00007718"/>
    </source>
</evidence>
<evidence type="ECO:0000313" key="9">
    <source>
        <dbReference type="EMBL" id="NYZ66216.1"/>
    </source>
</evidence>
<keyword evidence="7" id="KW-0963">Cytoplasm</keyword>
<dbReference type="Pfam" id="PF00762">
    <property type="entry name" value="Ferrochelatase"/>
    <property type="match status" value="1"/>
</dbReference>
<dbReference type="Proteomes" id="UP000569732">
    <property type="component" value="Unassembled WGS sequence"/>
</dbReference>
<evidence type="ECO:0000313" key="10">
    <source>
        <dbReference type="Proteomes" id="UP000569732"/>
    </source>
</evidence>
<dbReference type="RefSeq" id="WP_180568244.1">
    <property type="nucleotide sequence ID" value="NZ_JACCKB010000011.1"/>
</dbReference>
<accession>A0A853IFD8</accession>
<dbReference type="EC" id="4.98.1.1" evidence="7"/>
<protein>
    <recommendedName>
        <fullName evidence="7">Ferrochelatase</fullName>
        <ecNumber evidence="7">4.98.1.1</ecNumber>
    </recommendedName>
    <alternativeName>
        <fullName evidence="7">Heme synthase</fullName>
    </alternativeName>
    <alternativeName>
        <fullName evidence="7">Protoheme ferro-lyase</fullName>
    </alternativeName>
</protein>
<feature type="binding site" evidence="7">
    <location>
        <position position="189"/>
    </location>
    <ligand>
        <name>Fe(2+)</name>
        <dbReference type="ChEBI" id="CHEBI:29033"/>
    </ligand>
</feature>
<dbReference type="AlphaFoldDB" id="A0A853IFD8"/>
<gene>
    <name evidence="7 9" type="primary">hemH</name>
    <name evidence="9" type="ORF">H0A36_09335</name>
</gene>
<feature type="binding site" evidence="7">
    <location>
        <position position="292"/>
    </location>
    <ligand>
        <name>Fe(2+)</name>
        <dbReference type="ChEBI" id="CHEBI:29033"/>
    </ligand>
</feature>